<evidence type="ECO:0000256" key="1">
    <source>
        <dbReference type="ARBA" id="ARBA00023015"/>
    </source>
</evidence>
<dbReference type="GO" id="GO:0003700">
    <property type="term" value="F:DNA-binding transcription factor activity"/>
    <property type="evidence" value="ECO:0007669"/>
    <property type="project" value="InterPro"/>
</dbReference>
<organism evidence="5 6">
    <name type="scientific">Candidatus Blautia faecavium</name>
    <dbReference type="NCBI Taxonomy" id="2838487"/>
    <lineage>
        <taxon>Bacteria</taxon>
        <taxon>Bacillati</taxon>
        <taxon>Bacillota</taxon>
        <taxon>Clostridia</taxon>
        <taxon>Lachnospirales</taxon>
        <taxon>Lachnospiraceae</taxon>
        <taxon>Blautia</taxon>
    </lineage>
</organism>
<evidence type="ECO:0000313" key="5">
    <source>
        <dbReference type="EMBL" id="HJB27233.1"/>
    </source>
</evidence>
<dbReference type="Pfam" id="PF12833">
    <property type="entry name" value="HTH_18"/>
    <property type="match status" value="1"/>
</dbReference>
<keyword evidence="3" id="KW-0804">Transcription</keyword>
<dbReference type="PANTHER" id="PTHR43280:SF28">
    <property type="entry name" value="HTH-TYPE TRANSCRIPTIONAL ACTIVATOR RHAS"/>
    <property type="match status" value="1"/>
</dbReference>
<reference evidence="5" key="2">
    <citation type="submission" date="2021-04" db="EMBL/GenBank/DDBJ databases">
        <authorList>
            <person name="Gilroy R."/>
        </authorList>
    </citation>
    <scope>NUCLEOTIDE SEQUENCE</scope>
    <source>
        <strain evidence="5">ChiSjej1B19-5720</strain>
    </source>
</reference>
<feature type="non-terminal residue" evidence="5">
    <location>
        <position position="1"/>
    </location>
</feature>
<gene>
    <name evidence="5" type="ORF">IAA06_00350</name>
</gene>
<dbReference type="InterPro" id="IPR018060">
    <property type="entry name" value="HTH_AraC"/>
</dbReference>
<dbReference type="AlphaFoldDB" id="A0A9D2LQD9"/>
<dbReference type="Proteomes" id="UP000823842">
    <property type="component" value="Unassembled WGS sequence"/>
</dbReference>
<keyword evidence="1" id="KW-0805">Transcription regulation</keyword>
<keyword evidence="2" id="KW-0238">DNA-binding</keyword>
<dbReference type="EMBL" id="DWYZ01000008">
    <property type="protein sequence ID" value="HJB27233.1"/>
    <property type="molecule type" value="Genomic_DNA"/>
</dbReference>
<dbReference type="GO" id="GO:0043565">
    <property type="term" value="F:sequence-specific DNA binding"/>
    <property type="evidence" value="ECO:0007669"/>
    <property type="project" value="InterPro"/>
</dbReference>
<accession>A0A9D2LQD9</accession>
<reference evidence="5" key="1">
    <citation type="journal article" date="2021" name="PeerJ">
        <title>Extensive microbial diversity within the chicken gut microbiome revealed by metagenomics and culture.</title>
        <authorList>
            <person name="Gilroy R."/>
            <person name="Ravi A."/>
            <person name="Getino M."/>
            <person name="Pursley I."/>
            <person name="Horton D.L."/>
            <person name="Alikhan N.F."/>
            <person name="Baker D."/>
            <person name="Gharbi K."/>
            <person name="Hall N."/>
            <person name="Watson M."/>
            <person name="Adriaenssens E.M."/>
            <person name="Foster-Nyarko E."/>
            <person name="Jarju S."/>
            <person name="Secka A."/>
            <person name="Antonio M."/>
            <person name="Oren A."/>
            <person name="Chaudhuri R.R."/>
            <person name="La Ragione R."/>
            <person name="Hildebrand F."/>
            <person name="Pallen M.J."/>
        </authorList>
    </citation>
    <scope>NUCLEOTIDE SEQUENCE</scope>
    <source>
        <strain evidence="5">ChiSjej1B19-5720</strain>
    </source>
</reference>
<dbReference type="SMART" id="SM00342">
    <property type="entry name" value="HTH_ARAC"/>
    <property type="match status" value="1"/>
</dbReference>
<evidence type="ECO:0000256" key="2">
    <source>
        <dbReference type="ARBA" id="ARBA00023125"/>
    </source>
</evidence>
<protein>
    <submittedName>
        <fullName evidence="5">AraC family transcriptional regulator</fullName>
    </submittedName>
</protein>
<sequence length="206" mass="23911">MRKEFFDAAFLSRMTKHGIVSEFLVDAVTKSRQKKHYLYFPSHNNERVQDIVEHILAEYLAADLGMEEVLESYVIILFTELLRTLRDNPSGQDLVSSEVQVLELLSYIEENYEHCNLSDMGKAFGMHGNYLTALLKEKTGRSFVEHVQEQKLKKARALLENTDIPMAELVPMCGYNNINFFYKKFKESMGVTPAQYRKQRKGMRTP</sequence>
<feature type="domain" description="HTH araC/xylS-type" evidence="4">
    <location>
        <begin position="102"/>
        <end position="199"/>
    </location>
</feature>
<evidence type="ECO:0000256" key="3">
    <source>
        <dbReference type="ARBA" id="ARBA00023163"/>
    </source>
</evidence>
<dbReference type="SUPFAM" id="SSF46689">
    <property type="entry name" value="Homeodomain-like"/>
    <property type="match status" value="1"/>
</dbReference>
<dbReference type="PANTHER" id="PTHR43280">
    <property type="entry name" value="ARAC-FAMILY TRANSCRIPTIONAL REGULATOR"/>
    <property type="match status" value="1"/>
</dbReference>
<name>A0A9D2LQD9_9FIRM</name>
<evidence type="ECO:0000313" key="6">
    <source>
        <dbReference type="Proteomes" id="UP000823842"/>
    </source>
</evidence>
<proteinExistence type="predicted"/>
<evidence type="ECO:0000259" key="4">
    <source>
        <dbReference type="PROSITE" id="PS01124"/>
    </source>
</evidence>
<comment type="caution">
    <text evidence="5">The sequence shown here is derived from an EMBL/GenBank/DDBJ whole genome shotgun (WGS) entry which is preliminary data.</text>
</comment>
<dbReference type="InterPro" id="IPR009057">
    <property type="entry name" value="Homeodomain-like_sf"/>
</dbReference>
<dbReference type="Gene3D" id="1.10.10.60">
    <property type="entry name" value="Homeodomain-like"/>
    <property type="match status" value="2"/>
</dbReference>
<dbReference type="PROSITE" id="PS01124">
    <property type="entry name" value="HTH_ARAC_FAMILY_2"/>
    <property type="match status" value="1"/>
</dbReference>